<keyword evidence="2" id="KW-1185">Reference proteome</keyword>
<comment type="caution">
    <text evidence="1">The sequence shown here is derived from an EMBL/GenBank/DDBJ whole genome shotgun (WGS) entry which is preliminary data.</text>
</comment>
<gene>
    <name evidence="1" type="ORF">ACFQY0_14740</name>
</gene>
<evidence type="ECO:0000313" key="1">
    <source>
        <dbReference type="EMBL" id="MFC7338449.1"/>
    </source>
</evidence>
<dbReference type="EMBL" id="JBHTBS010000007">
    <property type="protein sequence ID" value="MFC7338449.1"/>
    <property type="molecule type" value="Genomic_DNA"/>
</dbReference>
<protein>
    <submittedName>
        <fullName evidence="1">Uncharacterized protein</fullName>
    </submittedName>
</protein>
<dbReference type="Proteomes" id="UP001596472">
    <property type="component" value="Unassembled WGS sequence"/>
</dbReference>
<organism evidence="1 2">
    <name type="scientific">Haloferula chungangensis</name>
    <dbReference type="NCBI Taxonomy" id="1048331"/>
    <lineage>
        <taxon>Bacteria</taxon>
        <taxon>Pseudomonadati</taxon>
        <taxon>Verrucomicrobiota</taxon>
        <taxon>Verrucomicrobiia</taxon>
        <taxon>Verrucomicrobiales</taxon>
        <taxon>Verrucomicrobiaceae</taxon>
        <taxon>Haloferula</taxon>
    </lineage>
</organism>
<reference evidence="2" key="1">
    <citation type="journal article" date="2019" name="Int. J. Syst. Evol. Microbiol.">
        <title>The Global Catalogue of Microorganisms (GCM) 10K type strain sequencing project: providing services to taxonomists for standard genome sequencing and annotation.</title>
        <authorList>
            <consortium name="The Broad Institute Genomics Platform"/>
            <consortium name="The Broad Institute Genome Sequencing Center for Infectious Disease"/>
            <person name="Wu L."/>
            <person name="Ma J."/>
        </authorList>
    </citation>
    <scope>NUCLEOTIDE SEQUENCE [LARGE SCALE GENOMIC DNA]</scope>
    <source>
        <strain evidence="2">CGMCC 4.1467</strain>
    </source>
</reference>
<sequence length="201" mass="22441">MSRICIALLVVVGAVFPVALNGSESVSDGIYESPRIGRLLKIARLSSDDQRPKRYMRILGKQGGDCDIGQELKPNIVRVIRIWSLGESTDRVRTISVKKDGTAEVTVKFYPSSPDKKYEIDSDAFHEFAGMIESLLLEPVAFKRTSMSTGSNSVDYIMESLSEKKYRWAVREADFSPAPDYQAMGKVIEWLRSREKSGVGP</sequence>
<evidence type="ECO:0000313" key="2">
    <source>
        <dbReference type="Proteomes" id="UP001596472"/>
    </source>
</evidence>
<accession>A0ABW2LAV7</accession>
<name>A0ABW2LAV7_9BACT</name>
<proteinExistence type="predicted"/>